<feature type="non-terminal residue" evidence="1">
    <location>
        <position position="49"/>
    </location>
</feature>
<accession>A0A9N9JQA9</accession>
<comment type="caution">
    <text evidence="1">The sequence shown here is derived from an EMBL/GenBank/DDBJ whole genome shotgun (WGS) entry which is preliminary data.</text>
</comment>
<proteinExistence type="predicted"/>
<gene>
    <name evidence="1" type="ORF">DERYTH_LOCUS21029</name>
</gene>
<keyword evidence="2" id="KW-1185">Reference proteome</keyword>
<dbReference type="Proteomes" id="UP000789405">
    <property type="component" value="Unassembled WGS sequence"/>
</dbReference>
<feature type="non-terminal residue" evidence="1">
    <location>
        <position position="1"/>
    </location>
</feature>
<name>A0A9N9JQA9_9GLOM</name>
<evidence type="ECO:0000313" key="1">
    <source>
        <dbReference type="EMBL" id="CAG8789053.1"/>
    </source>
</evidence>
<dbReference type="OrthoDB" id="10360398at2759"/>
<dbReference type="EMBL" id="CAJVPY010025990">
    <property type="protein sequence ID" value="CAG8789053.1"/>
    <property type="molecule type" value="Genomic_DNA"/>
</dbReference>
<evidence type="ECO:0000313" key="2">
    <source>
        <dbReference type="Proteomes" id="UP000789405"/>
    </source>
</evidence>
<organism evidence="1 2">
    <name type="scientific">Dentiscutata erythropus</name>
    <dbReference type="NCBI Taxonomy" id="1348616"/>
    <lineage>
        <taxon>Eukaryota</taxon>
        <taxon>Fungi</taxon>
        <taxon>Fungi incertae sedis</taxon>
        <taxon>Mucoromycota</taxon>
        <taxon>Glomeromycotina</taxon>
        <taxon>Glomeromycetes</taxon>
        <taxon>Diversisporales</taxon>
        <taxon>Gigasporaceae</taxon>
        <taxon>Dentiscutata</taxon>
    </lineage>
</organism>
<sequence>MEDNDCSNSFKSLCFQYPCEYSAKYSGYHLEPDNKVLYRDIEILNEALV</sequence>
<reference evidence="1" key="1">
    <citation type="submission" date="2021-06" db="EMBL/GenBank/DDBJ databases">
        <authorList>
            <person name="Kallberg Y."/>
            <person name="Tangrot J."/>
            <person name="Rosling A."/>
        </authorList>
    </citation>
    <scope>NUCLEOTIDE SEQUENCE</scope>
    <source>
        <strain evidence="1">MA453B</strain>
    </source>
</reference>
<dbReference type="AlphaFoldDB" id="A0A9N9JQA9"/>
<protein>
    <submittedName>
        <fullName evidence="1">15104_t:CDS:1</fullName>
    </submittedName>
</protein>